<accession>A0A3E2B530</accession>
<organism evidence="7 8">
    <name type="scientific">Evtepia gabavorous</name>
    <dbReference type="NCBI Taxonomy" id="2211183"/>
    <lineage>
        <taxon>Bacteria</taxon>
        <taxon>Bacillati</taxon>
        <taxon>Bacillota</taxon>
        <taxon>Clostridia</taxon>
        <taxon>Eubacteriales</taxon>
        <taxon>Evtepia</taxon>
    </lineage>
</organism>
<dbReference type="RefSeq" id="WP_021920709.1">
    <property type="nucleotide sequence ID" value="NZ_CAKXKJ010000001.1"/>
</dbReference>
<dbReference type="PANTHER" id="PTHR36923">
    <property type="entry name" value="FERREDOXIN"/>
    <property type="match status" value="1"/>
</dbReference>
<dbReference type="Gene3D" id="3.30.70.20">
    <property type="match status" value="1"/>
</dbReference>
<keyword evidence="2" id="KW-0479">Metal-binding</keyword>
<proteinExistence type="predicted"/>
<keyword evidence="4" id="KW-0408">Iron</keyword>
<dbReference type="PROSITE" id="PS51379">
    <property type="entry name" value="4FE4S_FER_2"/>
    <property type="match status" value="1"/>
</dbReference>
<dbReference type="SUPFAM" id="SSF54862">
    <property type="entry name" value="4Fe-4S ferredoxins"/>
    <property type="match status" value="1"/>
</dbReference>
<dbReference type="Pfam" id="PF13370">
    <property type="entry name" value="Fer4_13"/>
    <property type="match status" value="1"/>
</dbReference>
<dbReference type="GeneID" id="97994816"/>
<dbReference type="Proteomes" id="UP000260649">
    <property type="component" value="Unassembled WGS sequence"/>
</dbReference>
<evidence type="ECO:0000259" key="6">
    <source>
        <dbReference type="PROSITE" id="PS51379"/>
    </source>
</evidence>
<dbReference type="GO" id="GO:0046872">
    <property type="term" value="F:metal ion binding"/>
    <property type="evidence" value="ECO:0007669"/>
    <property type="project" value="UniProtKB-KW"/>
</dbReference>
<dbReference type="InterPro" id="IPR051269">
    <property type="entry name" value="Fe-S_cluster_ET"/>
</dbReference>
<evidence type="ECO:0000313" key="8">
    <source>
        <dbReference type="Proteomes" id="UP000260649"/>
    </source>
</evidence>
<reference evidence="7 8" key="1">
    <citation type="submission" date="2018-07" db="EMBL/GenBank/DDBJ databases">
        <title>GABA Modulating Bacteria of the Human Gut Microbiota.</title>
        <authorList>
            <person name="Strandwitz P."/>
            <person name="Kim K.H."/>
            <person name="Terekhova D."/>
            <person name="Liu J.K."/>
            <person name="Sharma A."/>
            <person name="Levering J."/>
            <person name="Mcdonald D."/>
            <person name="Dietrich D."/>
            <person name="Ramadhar T.R."/>
            <person name="Lekbua A."/>
            <person name="Mroue N."/>
            <person name="Liston C."/>
            <person name="Stewart E.J."/>
            <person name="Dubin M.J."/>
            <person name="Zengler K."/>
            <person name="Knight R."/>
            <person name="Gilbert J.A."/>
            <person name="Clardy J."/>
            <person name="Lewis K."/>
        </authorList>
    </citation>
    <scope>NUCLEOTIDE SEQUENCE [LARGE SCALE GENOMIC DNA]</scope>
    <source>
        <strain evidence="7 8">KLE1738</strain>
    </source>
</reference>
<feature type="domain" description="4Fe-4S ferredoxin-type" evidence="6">
    <location>
        <begin position="1"/>
        <end position="28"/>
    </location>
</feature>
<keyword evidence="1" id="KW-0813">Transport</keyword>
<evidence type="ECO:0000256" key="3">
    <source>
        <dbReference type="ARBA" id="ARBA00022982"/>
    </source>
</evidence>
<dbReference type="EMBL" id="QQRQ01000004">
    <property type="protein sequence ID" value="RFT07076.1"/>
    <property type="molecule type" value="Genomic_DNA"/>
</dbReference>
<dbReference type="InterPro" id="IPR017896">
    <property type="entry name" value="4Fe4S_Fe-S-bd"/>
</dbReference>
<dbReference type="PANTHER" id="PTHR36923:SF3">
    <property type="entry name" value="FERREDOXIN"/>
    <property type="match status" value="1"/>
</dbReference>
<keyword evidence="8" id="KW-1185">Reference proteome</keyword>
<dbReference type="GO" id="GO:0051536">
    <property type="term" value="F:iron-sulfur cluster binding"/>
    <property type="evidence" value="ECO:0007669"/>
    <property type="project" value="UniProtKB-KW"/>
</dbReference>
<evidence type="ECO:0000256" key="1">
    <source>
        <dbReference type="ARBA" id="ARBA00022448"/>
    </source>
</evidence>
<gene>
    <name evidence="7" type="ORF">DV520_03545</name>
</gene>
<evidence type="ECO:0000256" key="2">
    <source>
        <dbReference type="ARBA" id="ARBA00022723"/>
    </source>
</evidence>
<sequence length="61" mass="6410">MKVTVTDGCISCGLCVESFPDLFHWNEEGTAEAVGQVPAGQEDQARQAVEDCPVSVIAAAE</sequence>
<dbReference type="OrthoDB" id="9803319at2"/>
<keyword evidence="3" id="KW-0249">Electron transport</keyword>
<comment type="caution">
    <text evidence="7">The sequence shown here is derived from an EMBL/GenBank/DDBJ whole genome shotgun (WGS) entry which is preliminary data.</text>
</comment>
<keyword evidence="5" id="KW-0411">Iron-sulfur</keyword>
<evidence type="ECO:0000256" key="4">
    <source>
        <dbReference type="ARBA" id="ARBA00023004"/>
    </source>
</evidence>
<dbReference type="AlphaFoldDB" id="A0A3E2B530"/>
<evidence type="ECO:0000313" key="7">
    <source>
        <dbReference type="EMBL" id="RFT07076.1"/>
    </source>
</evidence>
<name>A0A3E2B530_9FIRM</name>
<protein>
    <submittedName>
        <fullName evidence="7">Ferredoxin</fullName>
    </submittedName>
</protein>
<evidence type="ECO:0000256" key="5">
    <source>
        <dbReference type="ARBA" id="ARBA00023014"/>
    </source>
</evidence>